<dbReference type="GO" id="GO:0004222">
    <property type="term" value="F:metalloendopeptidase activity"/>
    <property type="evidence" value="ECO:0007669"/>
    <property type="project" value="InterPro"/>
</dbReference>
<keyword evidence="3 9" id="KW-0479">Metal-binding</keyword>
<keyword evidence="2" id="KW-0645">Protease</keyword>
<feature type="binding site" evidence="9">
    <location>
        <position position="221"/>
    </location>
    <ligand>
        <name>Zn(2+)</name>
        <dbReference type="ChEBI" id="CHEBI:29105"/>
        <label>2</label>
        <note>catalytic</note>
    </ligand>
</feature>
<keyword evidence="11" id="KW-0812">Transmembrane</keyword>
<feature type="binding site" evidence="9">
    <location>
        <position position="177"/>
    </location>
    <ligand>
        <name>Ca(2+)</name>
        <dbReference type="ChEBI" id="CHEBI:29108"/>
        <label>3</label>
    </ligand>
</feature>
<keyword evidence="4 12" id="KW-0732">Signal</keyword>
<dbReference type="InterPro" id="IPR001818">
    <property type="entry name" value="Pept_M10_metallopeptidase"/>
</dbReference>
<keyword evidence="11" id="KW-0472">Membrane</keyword>
<gene>
    <name evidence="14" type="ORF">SPHA_25380</name>
</gene>
<evidence type="ECO:0000256" key="9">
    <source>
        <dbReference type="PIRSR" id="PIRSR621190-2"/>
    </source>
</evidence>
<feature type="binding site" evidence="9">
    <location>
        <position position="199"/>
    </location>
    <ligand>
        <name>Ca(2+)</name>
        <dbReference type="ChEBI" id="CHEBI:29108"/>
        <label>1</label>
    </ligand>
</feature>
<dbReference type="SUPFAM" id="SSF47090">
    <property type="entry name" value="PGBD-like"/>
    <property type="match status" value="1"/>
</dbReference>
<dbReference type="Pfam" id="PF00413">
    <property type="entry name" value="Peptidase_M10"/>
    <property type="match status" value="1"/>
</dbReference>
<keyword evidence="5 14" id="KW-0378">Hydrolase</keyword>
<evidence type="ECO:0000256" key="5">
    <source>
        <dbReference type="ARBA" id="ARBA00022801"/>
    </source>
</evidence>
<dbReference type="SUPFAM" id="SSF50923">
    <property type="entry name" value="Hemopexin-like domain"/>
    <property type="match status" value="1"/>
</dbReference>
<dbReference type="InterPro" id="IPR024079">
    <property type="entry name" value="MetalloPept_cat_dom_sf"/>
</dbReference>
<dbReference type="InterPro" id="IPR018487">
    <property type="entry name" value="Hemopexin-like_repeat"/>
</dbReference>
<dbReference type="GO" id="GO:0006508">
    <property type="term" value="P:proteolysis"/>
    <property type="evidence" value="ECO:0007669"/>
    <property type="project" value="UniProtKB-KW"/>
</dbReference>
<dbReference type="InterPro" id="IPR021190">
    <property type="entry name" value="Pept_M10A"/>
</dbReference>
<keyword evidence="15" id="KW-1185">Reference proteome</keyword>
<dbReference type="PROSITE" id="PS51642">
    <property type="entry name" value="HEMOPEXIN_2"/>
    <property type="match status" value="1"/>
</dbReference>
<evidence type="ECO:0000256" key="12">
    <source>
        <dbReference type="SAM" id="SignalP"/>
    </source>
</evidence>
<evidence type="ECO:0000259" key="13">
    <source>
        <dbReference type="SMART" id="SM00235"/>
    </source>
</evidence>
<accession>A0A812C059</accession>
<feature type="binding site" evidence="9">
    <location>
        <position position="327"/>
    </location>
    <ligand>
        <name>Ca(2+)</name>
        <dbReference type="ChEBI" id="CHEBI:29108"/>
        <label>5</label>
    </ligand>
</feature>
<feature type="binding site" evidence="9">
    <location>
        <position position="171"/>
    </location>
    <ligand>
        <name>Zn(2+)</name>
        <dbReference type="ChEBI" id="CHEBI:29105"/>
        <label>1</label>
    </ligand>
</feature>
<feature type="binding site" evidence="9">
    <location>
        <position position="184"/>
    </location>
    <ligand>
        <name>Zn(2+)</name>
        <dbReference type="ChEBI" id="CHEBI:29105"/>
        <label>1</label>
    </ligand>
</feature>
<keyword evidence="11" id="KW-1133">Transmembrane helix</keyword>
<dbReference type="InterPro" id="IPR036375">
    <property type="entry name" value="Hemopexin-like_dom_sf"/>
</dbReference>
<dbReference type="EC" id="3.4.24.-" evidence="14"/>
<proteinExistence type="inferred from homology"/>
<evidence type="ECO:0000313" key="14">
    <source>
        <dbReference type="EMBL" id="CAE1246872.1"/>
    </source>
</evidence>
<dbReference type="GO" id="GO:0008270">
    <property type="term" value="F:zinc ion binding"/>
    <property type="evidence" value="ECO:0007669"/>
    <property type="project" value="InterPro"/>
</dbReference>
<dbReference type="GO" id="GO:0030574">
    <property type="term" value="P:collagen catabolic process"/>
    <property type="evidence" value="ECO:0007669"/>
    <property type="project" value="TreeGrafter"/>
</dbReference>
<dbReference type="InterPro" id="IPR006026">
    <property type="entry name" value="Peptidase_Metallo"/>
</dbReference>
<evidence type="ECO:0000256" key="7">
    <source>
        <dbReference type="ARBA" id="ARBA00023049"/>
    </source>
</evidence>
<feature type="binding site" evidence="9">
    <location>
        <position position="194"/>
    </location>
    <ligand>
        <name>Zn(2+)</name>
        <dbReference type="ChEBI" id="CHEBI:29105"/>
        <label>1</label>
    </ligand>
</feature>
<evidence type="ECO:0000256" key="4">
    <source>
        <dbReference type="ARBA" id="ARBA00022729"/>
    </source>
</evidence>
<dbReference type="CDD" id="cd04278">
    <property type="entry name" value="ZnMc_MMP"/>
    <property type="match status" value="1"/>
</dbReference>
<feature type="active site" evidence="8">
    <location>
        <position position="218"/>
    </location>
</feature>
<feature type="binding site" evidence="9">
    <location>
        <position position="235"/>
    </location>
    <ligand>
        <name>Zn(2+)</name>
        <dbReference type="ChEBI" id="CHEBI:29105"/>
        <label>2</label>
        <note>catalytic</note>
    </ligand>
</feature>
<name>A0A812C059_ACAPH</name>
<dbReference type="GO" id="GO:0031012">
    <property type="term" value="C:extracellular matrix"/>
    <property type="evidence" value="ECO:0007669"/>
    <property type="project" value="InterPro"/>
</dbReference>
<feature type="transmembrane region" description="Helical" evidence="11">
    <location>
        <begin position="501"/>
        <end position="522"/>
    </location>
</feature>
<evidence type="ECO:0000256" key="1">
    <source>
        <dbReference type="ARBA" id="ARBA00010370"/>
    </source>
</evidence>
<dbReference type="Gene3D" id="2.110.10.10">
    <property type="entry name" value="Hemopexin-like domain"/>
    <property type="match status" value="1"/>
</dbReference>
<feature type="repeat" description="Hemopexin" evidence="10">
    <location>
        <begin position="321"/>
        <end position="372"/>
    </location>
</feature>
<dbReference type="SUPFAM" id="SSF55486">
    <property type="entry name" value="Metalloproteases ('zincins'), catalytic domain"/>
    <property type="match status" value="1"/>
</dbReference>
<evidence type="ECO:0000256" key="3">
    <source>
        <dbReference type="ARBA" id="ARBA00022723"/>
    </source>
</evidence>
<dbReference type="PROSITE" id="PS51257">
    <property type="entry name" value="PROKAR_LIPOPROTEIN"/>
    <property type="match status" value="1"/>
</dbReference>
<dbReference type="Proteomes" id="UP000597762">
    <property type="component" value="Unassembled WGS sequence"/>
</dbReference>
<dbReference type="Gene3D" id="3.40.390.10">
    <property type="entry name" value="Collagenase (Catalytic Domain)"/>
    <property type="match status" value="1"/>
</dbReference>
<dbReference type="AlphaFoldDB" id="A0A812C059"/>
<keyword evidence="9" id="KW-0106">Calcium</keyword>
<feature type="chain" id="PRO_5032714675" evidence="12">
    <location>
        <begin position="22"/>
        <end position="552"/>
    </location>
</feature>
<comment type="similarity">
    <text evidence="1">Belongs to the peptidase M10A family.</text>
</comment>
<dbReference type="Pfam" id="PF01471">
    <property type="entry name" value="PG_binding_1"/>
    <property type="match status" value="1"/>
</dbReference>
<evidence type="ECO:0000256" key="6">
    <source>
        <dbReference type="ARBA" id="ARBA00022833"/>
    </source>
</evidence>
<feature type="binding site" evidence="9">
    <location>
        <position position="325"/>
    </location>
    <ligand>
        <name>Ca(2+)</name>
        <dbReference type="ChEBI" id="CHEBI:29108"/>
        <label>4</label>
    </ligand>
</feature>
<evidence type="ECO:0000256" key="11">
    <source>
        <dbReference type="SAM" id="Phobius"/>
    </source>
</evidence>
<evidence type="ECO:0000313" key="15">
    <source>
        <dbReference type="Proteomes" id="UP000597762"/>
    </source>
</evidence>
<feature type="binding site" evidence="9">
    <location>
        <position position="227"/>
    </location>
    <ligand>
        <name>Zn(2+)</name>
        <dbReference type="ChEBI" id="CHEBI:29105"/>
        <label>2</label>
        <note>catalytic</note>
    </ligand>
</feature>
<dbReference type="GO" id="GO:0030198">
    <property type="term" value="P:extracellular matrix organization"/>
    <property type="evidence" value="ECO:0007669"/>
    <property type="project" value="TreeGrafter"/>
</dbReference>
<keyword evidence="7" id="KW-0482">Metalloprotease</keyword>
<dbReference type="InterPro" id="IPR033739">
    <property type="entry name" value="M10A_MMP"/>
</dbReference>
<evidence type="ECO:0000256" key="10">
    <source>
        <dbReference type="PROSITE-ProRule" id="PRU01011"/>
    </source>
</evidence>
<dbReference type="OrthoDB" id="406838at2759"/>
<feature type="signal peptide" evidence="12">
    <location>
        <begin position="1"/>
        <end position="21"/>
    </location>
</feature>
<evidence type="ECO:0000256" key="8">
    <source>
        <dbReference type="PIRSR" id="PIRSR621190-1"/>
    </source>
</evidence>
<feature type="binding site" evidence="9">
    <location>
        <position position="426"/>
    </location>
    <ligand>
        <name>Ca(2+)</name>
        <dbReference type="ChEBI" id="CHEBI:29108"/>
        <label>4</label>
    </ligand>
</feature>
<feature type="transmembrane region" description="Helical" evidence="11">
    <location>
        <begin position="529"/>
        <end position="548"/>
    </location>
</feature>
<comment type="cofactor">
    <cofactor evidence="9">
        <name>Zn(2+)</name>
        <dbReference type="ChEBI" id="CHEBI:29105"/>
    </cofactor>
    <text evidence="9">Binds 2 Zn(2+) ions per subunit.</text>
</comment>
<feature type="binding site" evidence="9">
    <location>
        <position position="176"/>
    </location>
    <ligand>
        <name>Ca(2+)</name>
        <dbReference type="ChEBI" id="CHEBI:29108"/>
        <label>3</label>
    </ligand>
</feature>
<feature type="transmembrane region" description="Helical" evidence="11">
    <location>
        <begin position="471"/>
        <end position="495"/>
    </location>
</feature>
<dbReference type="PRINTS" id="PR00138">
    <property type="entry name" value="MATRIXIN"/>
</dbReference>
<dbReference type="PANTHER" id="PTHR10201:SF291">
    <property type="entry name" value="MATRIX METALLOPROTEINASE 1, ISOFORM C-RELATED"/>
    <property type="match status" value="1"/>
</dbReference>
<keyword evidence="6 9" id="KW-0862">Zinc</keyword>
<feature type="transmembrane region" description="Helical" evidence="11">
    <location>
        <begin position="435"/>
        <end position="459"/>
    </location>
</feature>
<reference evidence="14" key="1">
    <citation type="submission" date="2021-01" db="EMBL/GenBank/DDBJ databases">
        <authorList>
            <person name="Li R."/>
            <person name="Bekaert M."/>
        </authorList>
    </citation>
    <scope>NUCLEOTIDE SEQUENCE</scope>
    <source>
        <strain evidence="14">Farmed</strain>
    </source>
</reference>
<dbReference type="GO" id="GO:0005615">
    <property type="term" value="C:extracellular space"/>
    <property type="evidence" value="ECO:0007669"/>
    <property type="project" value="TreeGrafter"/>
</dbReference>
<feature type="binding site" evidence="9">
    <location>
        <position position="196"/>
    </location>
    <ligand>
        <name>Ca(2+)</name>
        <dbReference type="ChEBI" id="CHEBI:29108"/>
        <label>3</label>
    </ligand>
</feature>
<comment type="caution">
    <text evidence="14">The sequence shown here is derived from an EMBL/GenBank/DDBJ whole genome shotgun (WGS) entry which is preliminary data.</text>
</comment>
<evidence type="ECO:0000256" key="2">
    <source>
        <dbReference type="ARBA" id="ARBA00022670"/>
    </source>
</evidence>
<feature type="binding site" evidence="9">
    <location>
        <position position="217"/>
    </location>
    <ligand>
        <name>Zn(2+)</name>
        <dbReference type="ChEBI" id="CHEBI:29105"/>
        <label>2</label>
        <note>catalytic</note>
    </ligand>
</feature>
<dbReference type="InterPro" id="IPR036365">
    <property type="entry name" value="PGBD-like_sf"/>
</dbReference>
<feature type="binding site" evidence="9">
    <location>
        <position position="169"/>
    </location>
    <ligand>
        <name>Zn(2+)</name>
        <dbReference type="ChEBI" id="CHEBI:29105"/>
        <label>1</label>
    </ligand>
</feature>
<feature type="binding site" evidence="9">
    <location>
        <position position="159"/>
    </location>
    <ligand>
        <name>Ca(2+)</name>
        <dbReference type="ChEBI" id="CHEBI:29108"/>
        <label>2</label>
    </ligand>
</feature>
<feature type="domain" description="Peptidase metallopeptidase" evidence="13">
    <location>
        <begin position="105"/>
        <end position="262"/>
    </location>
</feature>
<feature type="binding site" description="in inhibited form" evidence="9">
    <location>
        <position position="84"/>
    </location>
    <ligand>
        <name>Zn(2+)</name>
        <dbReference type="ChEBI" id="CHEBI:29105"/>
        <label>2</label>
        <note>catalytic</note>
    </ligand>
</feature>
<feature type="binding site" evidence="9">
    <location>
        <position position="197"/>
    </location>
    <ligand>
        <name>Ca(2+)</name>
        <dbReference type="ChEBI" id="CHEBI:29108"/>
        <label>1</label>
    </ligand>
</feature>
<dbReference type="PANTHER" id="PTHR10201">
    <property type="entry name" value="MATRIX METALLOPROTEINASE"/>
    <property type="match status" value="1"/>
</dbReference>
<dbReference type="InterPro" id="IPR002477">
    <property type="entry name" value="Peptidoglycan-bd-like"/>
</dbReference>
<dbReference type="EMBL" id="CAHIKZ030000960">
    <property type="protein sequence ID" value="CAE1246872.1"/>
    <property type="molecule type" value="Genomic_DNA"/>
</dbReference>
<protein>
    <submittedName>
        <fullName evidence="14">MMP19</fullName>
        <ecNumber evidence="14">3.4.24.-</ecNumber>
    </submittedName>
</protein>
<organism evidence="14 15">
    <name type="scientific">Acanthosepion pharaonis</name>
    <name type="common">Pharaoh cuttlefish</name>
    <name type="synonym">Sepia pharaonis</name>
    <dbReference type="NCBI Taxonomy" id="158019"/>
    <lineage>
        <taxon>Eukaryota</taxon>
        <taxon>Metazoa</taxon>
        <taxon>Spiralia</taxon>
        <taxon>Lophotrochozoa</taxon>
        <taxon>Mollusca</taxon>
        <taxon>Cephalopoda</taxon>
        <taxon>Coleoidea</taxon>
        <taxon>Decapodiformes</taxon>
        <taxon>Sepiida</taxon>
        <taxon>Sepiina</taxon>
        <taxon>Sepiidae</taxon>
        <taxon>Acanthosepion</taxon>
    </lineage>
</organism>
<feature type="binding site" evidence="9">
    <location>
        <position position="376"/>
    </location>
    <ligand>
        <name>Ca(2+)</name>
        <dbReference type="ChEBI" id="CHEBI:29108"/>
        <label>5</label>
    </ligand>
</feature>
<sequence length="552" mass="63563">MEARRLAFLVIMATLFAACSAGDKATDFLEKYGYLQKSHGSNRGEDRKPEVINAAIKNFQEFAGLKVTGVLDEETQQKMEQSRCGVKDIFSTETPAGMPANLKQGAEKWPKKELTWSIKNFSKTSKMSQEQQLYAIRQGFRRWSEVTPLIFREVTGKSDLELSFERYEHGDKDPFDGKGSILAHAFPPVDGRTHFDDDEDWTVGVDHGTNFEFVATHEIGHALGLNHLPGIDPIMSPFYPGYVPNFNLHRYDIMEIQRRYGKSERAPSSNLQKFCGQNYENINAAMRINGSADYLFVDRKMVISGLSGRKIFVTRMFPRGPKTVDAASFSKLTNTIYLFKGSKVWAFLAKAPEQFVLKNGFPKNVLNSETKKPEAAFKIKENFGMETIFLIKEGKLWVWLPYDERLAPGIGFPANVIFPGIPERMDAAISTHLHFLPFSFFLFSFFISFFLSFSLFLFLSFFSFLSFSFSFFLFLSFFSFLSFFFFLFLSFPFFLFLSFSFFLSLFFFLFLSFFFFLSFFSFFISFSFFLFLSLSFSSLFLFLSFSLFPSFS</sequence>
<feature type="binding site" evidence="9">
    <location>
        <position position="199"/>
    </location>
    <ligand>
        <name>Ca(2+)</name>
        <dbReference type="ChEBI" id="CHEBI:29108"/>
        <label>3</label>
    </ligand>
</feature>
<comment type="cofactor">
    <cofactor evidence="9">
        <name>Ca(2+)</name>
        <dbReference type="ChEBI" id="CHEBI:29108"/>
    </cofactor>
    <text evidence="9">Can bind about 5 Ca(2+) ions per subunit.</text>
</comment>
<dbReference type="SMART" id="SM00235">
    <property type="entry name" value="ZnMc"/>
    <property type="match status" value="1"/>
</dbReference>